<evidence type="ECO:0000256" key="2">
    <source>
        <dbReference type="SAM" id="Phobius"/>
    </source>
</evidence>
<sequence length="223" mass="23996">MRRSAKRMIGGAVQAICPPGFFCMDTGFIVFVVVVFAAIFVGLWTYKREQIQVILSAPAAAAPAAAAPAAAPRSFQTLSSTQPGLPTPPERSYDTQPDFAGMPPPGVPVVPIQIPTRGLPEQFQQMGVLTSPGGSATSASPNRTLLPLYGRRTASGRERYNYYTRTDGYNPVQVPVSYKNRTCEDDNGCDEISTGDTVGVPLLGQTFVATTYKYNAPRYIPLI</sequence>
<dbReference type="Pfam" id="PF19059">
    <property type="entry name" value="DUF5755"/>
    <property type="match status" value="1"/>
</dbReference>
<dbReference type="InterPro" id="IPR043929">
    <property type="entry name" value="DUF5755"/>
</dbReference>
<dbReference type="AlphaFoldDB" id="A0A6C0DR15"/>
<feature type="transmembrane region" description="Helical" evidence="2">
    <location>
        <begin position="21"/>
        <end position="46"/>
    </location>
</feature>
<feature type="region of interest" description="Disordered" evidence="1">
    <location>
        <begin position="73"/>
        <end position="92"/>
    </location>
</feature>
<accession>A0A6C0DR15</accession>
<keyword evidence="2" id="KW-0812">Transmembrane</keyword>
<feature type="compositionally biased region" description="Polar residues" evidence="1">
    <location>
        <begin position="74"/>
        <end position="84"/>
    </location>
</feature>
<keyword evidence="2" id="KW-0472">Membrane</keyword>
<reference evidence="3" key="1">
    <citation type="journal article" date="2020" name="Nature">
        <title>Giant virus diversity and host interactions through global metagenomics.</title>
        <authorList>
            <person name="Schulz F."/>
            <person name="Roux S."/>
            <person name="Paez-Espino D."/>
            <person name="Jungbluth S."/>
            <person name="Walsh D.A."/>
            <person name="Denef V.J."/>
            <person name="McMahon K.D."/>
            <person name="Konstantinidis K.T."/>
            <person name="Eloe-Fadrosh E.A."/>
            <person name="Kyrpides N.C."/>
            <person name="Woyke T."/>
        </authorList>
    </citation>
    <scope>NUCLEOTIDE SEQUENCE</scope>
    <source>
        <strain evidence="3">GVMAG-M-3300023174-57</strain>
    </source>
</reference>
<evidence type="ECO:0000313" key="3">
    <source>
        <dbReference type="EMBL" id="QHT19316.1"/>
    </source>
</evidence>
<protein>
    <submittedName>
        <fullName evidence="3">Uncharacterized protein</fullName>
    </submittedName>
</protein>
<organism evidence="3">
    <name type="scientific">viral metagenome</name>
    <dbReference type="NCBI Taxonomy" id="1070528"/>
    <lineage>
        <taxon>unclassified sequences</taxon>
        <taxon>metagenomes</taxon>
        <taxon>organismal metagenomes</taxon>
    </lineage>
</organism>
<evidence type="ECO:0000256" key="1">
    <source>
        <dbReference type="SAM" id="MobiDB-lite"/>
    </source>
</evidence>
<name>A0A6C0DR15_9ZZZZ</name>
<proteinExistence type="predicted"/>
<keyword evidence="2" id="KW-1133">Transmembrane helix</keyword>
<dbReference type="EMBL" id="MN739664">
    <property type="protein sequence ID" value="QHT19316.1"/>
    <property type="molecule type" value="Genomic_DNA"/>
</dbReference>